<dbReference type="GO" id="GO:0004594">
    <property type="term" value="F:pantothenate kinase activity"/>
    <property type="evidence" value="ECO:0007669"/>
    <property type="project" value="TreeGrafter"/>
</dbReference>
<dbReference type="AlphaFoldDB" id="A0A8H3QEF9"/>
<dbReference type="SUPFAM" id="SSF53067">
    <property type="entry name" value="Actin-like ATPase domain"/>
    <property type="match status" value="2"/>
</dbReference>
<accession>A0A8H3QEF9</accession>
<reference evidence="11" key="1">
    <citation type="submission" date="2019-10" db="EMBL/GenBank/DDBJ databases">
        <title>Conservation and host-specific expression of non-tandemly repeated heterogenous ribosome RNA gene in arbuscular mycorrhizal fungi.</title>
        <authorList>
            <person name="Maeda T."/>
            <person name="Kobayashi Y."/>
            <person name="Nakagawa T."/>
            <person name="Ezawa T."/>
            <person name="Yamaguchi K."/>
            <person name="Bino T."/>
            <person name="Nishimoto Y."/>
            <person name="Shigenobu S."/>
            <person name="Kawaguchi M."/>
        </authorList>
    </citation>
    <scope>NUCLEOTIDE SEQUENCE</scope>
    <source>
        <strain evidence="11">HR1</strain>
    </source>
</reference>
<dbReference type="Pfam" id="PF01937">
    <property type="entry name" value="ARMT1-like_dom"/>
    <property type="match status" value="1"/>
</dbReference>
<feature type="domain" description="Damage-control phosphatase ARMT1-like metal-binding" evidence="10">
    <location>
        <begin position="468"/>
        <end position="757"/>
    </location>
</feature>
<dbReference type="GO" id="GO:0046872">
    <property type="term" value="F:metal ion binding"/>
    <property type="evidence" value="ECO:0007669"/>
    <property type="project" value="UniProtKB-KW"/>
</dbReference>
<evidence type="ECO:0000256" key="9">
    <source>
        <dbReference type="ARBA" id="ARBA00023211"/>
    </source>
</evidence>
<evidence type="ECO:0000313" key="11">
    <source>
        <dbReference type="EMBL" id="GES77765.1"/>
    </source>
</evidence>
<evidence type="ECO:0000259" key="10">
    <source>
        <dbReference type="Pfam" id="PF01937"/>
    </source>
</evidence>
<protein>
    <submittedName>
        <fullName evidence="11">Pantothenate kinase 2</fullName>
    </submittedName>
</protein>
<dbReference type="Proteomes" id="UP000615446">
    <property type="component" value="Unassembled WGS sequence"/>
</dbReference>
<evidence type="ECO:0000256" key="5">
    <source>
        <dbReference type="ARBA" id="ARBA00022741"/>
    </source>
</evidence>
<dbReference type="PANTHER" id="PTHR12280">
    <property type="entry name" value="PANTOTHENATE KINASE"/>
    <property type="match status" value="1"/>
</dbReference>
<dbReference type="FunFam" id="3.30.420.40:FF:000115">
    <property type="entry name" value="Pantothenate kinase PanK"/>
    <property type="match status" value="1"/>
</dbReference>
<dbReference type="PANTHER" id="PTHR12280:SF20">
    <property type="entry name" value="4'-PHOSPHOPANTETHEINE PHOSPHATASE"/>
    <property type="match status" value="1"/>
</dbReference>
<dbReference type="InterPro" id="IPR043129">
    <property type="entry name" value="ATPase_NBD"/>
</dbReference>
<organism evidence="11 12">
    <name type="scientific">Rhizophagus clarus</name>
    <dbReference type="NCBI Taxonomy" id="94130"/>
    <lineage>
        <taxon>Eukaryota</taxon>
        <taxon>Fungi</taxon>
        <taxon>Fungi incertae sedis</taxon>
        <taxon>Mucoromycota</taxon>
        <taxon>Glomeromycotina</taxon>
        <taxon>Glomeromycetes</taxon>
        <taxon>Glomerales</taxon>
        <taxon>Glomeraceae</taxon>
        <taxon>Rhizophagus</taxon>
    </lineage>
</organism>
<keyword evidence="5" id="KW-0547">Nucleotide-binding</keyword>
<evidence type="ECO:0000256" key="7">
    <source>
        <dbReference type="ARBA" id="ARBA00022840"/>
    </source>
</evidence>
<dbReference type="GO" id="GO:0016787">
    <property type="term" value="F:hydrolase activity"/>
    <property type="evidence" value="ECO:0007669"/>
    <property type="project" value="UniProtKB-KW"/>
</dbReference>
<proteinExistence type="predicted"/>
<keyword evidence="6" id="KW-0378">Hydrolase</keyword>
<evidence type="ECO:0000256" key="2">
    <source>
        <dbReference type="ARBA" id="ARBA00001967"/>
    </source>
</evidence>
<dbReference type="InterPro" id="IPR002791">
    <property type="entry name" value="ARMT1-like_metal-bd"/>
</dbReference>
<keyword evidence="4" id="KW-0479">Metal-binding</keyword>
<sequence>MTYWCGSVTPFEISNITSFSPGAKICDEGPQLETRDIVFPNQTESVSQIAVDIGGSLAKVVYFSKRPNVSEGGRLNFVKFETEKIDECIDFIGNLIAARRHPDSSDLDLKKKIVIKATGGGAHKFYDSFIHKLKVKVEKEDEMECLITGLNFLISEIPYEVFTYSEHDPMCFEDTPNPANMFPYMLVNIGSGVSILKVTEQNKFERISGTSLGGGTLWGLLSLLTGAKSFDEMLELSKSGDNTNVDMLVGDIYGSDYNKIGLKSTTIASSMGKVFKKNIRQHVGNFRSEDISKSLLFMVSNNIGQIAYLNAQAHGLKRIYFGGCFIRGHPITMNTLSYAINFWSQGTMKALFLRHEGYLGAVGAFLHYRTKQRTYSFSEIFTVPQMITENSVNAYGILESTSTKLVTFPKLENLDNYYPDTLKLTDPTAQKYWIDILERNLHSLVELVMEWTSNGKNDEQNQDDVRNRASSFDALFRSHLARLRDQPNMYGALTVRSLLNLREQCLHELGFPDVFSKVKTSENKSALQMLPRLLNKVDSIQSLEDKIELLIDNVLTGNMFDWGSSQIVEMIKDGELTFESAKDKINKPDKFNRTRKFIERITNKNKPPLKKAVIFVDNSGADIVLGIIPFARFLTSLGMDVILAVNSYPAINDITYEELSAVVTSIAELDHLVAAAWASKKLSVMETGSASLCLDLRRINEKLVEACKDVDFVVLEGMGRAIHTNFHAKFICDSLKVAVFKDAATATELGAQMYDAVILYEEGNNNKTSSIIENVTNIKENSENSENVVNNGIV</sequence>
<dbReference type="InterPro" id="IPR036075">
    <property type="entry name" value="ARMT-1-like_metal-bd_sf"/>
</dbReference>
<dbReference type="CDD" id="cd24123">
    <property type="entry name" value="ASKHA_NBD_PanK-II_Pank4"/>
    <property type="match status" value="1"/>
</dbReference>
<keyword evidence="11" id="KW-0808">Transferase</keyword>
<dbReference type="Gene3D" id="3.30.420.40">
    <property type="match status" value="1"/>
</dbReference>
<dbReference type="Gene3D" id="3.40.50.10880">
    <property type="entry name" value="Uncharacterised protein PF01937, DUF89, domain 3"/>
    <property type="match status" value="1"/>
</dbReference>
<dbReference type="SUPFAM" id="SSF111321">
    <property type="entry name" value="AF1104-like"/>
    <property type="match status" value="1"/>
</dbReference>
<evidence type="ECO:0000256" key="8">
    <source>
        <dbReference type="ARBA" id="ARBA00022993"/>
    </source>
</evidence>
<evidence type="ECO:0000256" key="1">
    <source>
        <dbReference type="ARBA" id="ARBA00001936"/>
    </source>
</evidence>
<comment type="caution">
    <text evidence="11">The sequence shown here is derived from an EMBL/GenBank/DDBJ whole genome shotgun (WGS) entry which is preliminary data.</text>
</comment>
<evidence type="ECO:0000256" key="6">
    <source>
        <dbReference type="ARBA" id="ARBA00022801"/>
    </source>
</evidence>
<dbReference type="InterPro" id="IPR035073">
    <property type="entry name" value="At2g17340_3_helix_bundle"/>
</dbReference>
<dbReference type="GO" id="GO:0005524">
    <property type="term" value="F:ATP binding"/>
    <property type="evidence" value="ECO:0007669"/>
    <property type="project" value="UniProtKB-KW"/>
</dbReference>
<keyword evidence="8" id="KW-0173">Coenzyme A biosynthesis</keyword>
<evidence type="ECO:0000313" key="12">
    <source>
        <dbReference type="Proteomes" id="UP000615446"/>
    </source>
</evidence>
<dbReference type="OrthoDB" id="498611at2759"/>
<gene>
    <name evidence="11" type="ORF">RCL2_000510200</name>
</gene>
<keyword evidence="9" id="KW-0464">Manganese</keyword>
<dbReference type="GO" id="GO:0005634">
    <property type="term" value="C:nucleus"/>
    <property type="evidence" value="ECO:0007669"/>
    <property type="project" value="TreeGrafter"/>
</dbReference>
<keyword evidence="11" id="KW-0418">Kinase</keyword>
<dbReference type="Pfam" id="PF03630">
    <property type="entry name" value="Fumble"/>
    <property type="match status" value="1"/>
</dbReference>
<dbReference type="GO" id="GO:0015937">
    <property type="term" value="P:coenzyme A biosynthetic process"/>
    <property type="evidence" value="ECO:0007669"/>
    <property type="project" value="UniProtKB-KW"/>
</dbReference>
<keyword evidence="3" id="KW-0533">Nickel</keyword>
<comment type="cofactor">
    <cofactor evidence="1">
        <name>Mn(2+)</name>
        <dbReference type="ChEBI" id="CHEBI:29035"/>
    </cofactor>
</comment>
<dbReference type="Gene3D" id="1.20.1700.10">
    <property type="entry name" value="AF1104-like"/>
    <property type="match status" value="1"/>
</dbReference>
<evidence type="ECO:0000256" key="3">
    <source>
        <dbReference type="ARBA" id="ARBA00022596"/>
    </source>
</evidence>
<evidence type="ECO:0000256" key="4">
    <source>
        <dbReference type="ARBA" id="ARBA00022723"/>
    </source>
</evidence>
<dbReference type="GO" id="GO:0005829">
    <property type="term" value="C:cytosol"/>
    <property type="evidence" value="ECO:0007669"/>
    <property type="project" value="TreeGrafter"/>
</dbReference>
<keyword evidence="7" id="KW-0067">ATP-binding</keyword>
<dbReference type="Gene3D" id="3.30.420.510">
    <property type="match status" value="1"/>
</dbReference>
<dbReference type="EMBL" id="BLAL01000034">
    <property type="protein sequence ID" value="GES77765.1"/>
    <property type="molecule type" value="Genomic_DNA"/>
</dbReference>
<dbReference type="NCBIfam" id="TIGR00555">
    <property type="entry name" value="panK_eukar"/>
    <property type="match status" value="1"/>
</dbReference>
<dbReference type="InterPro" id="IPR004567">
    <property type="entry name" value="Type_II_PanK"/>
</dbReference>
<name>A0A8H3QEF9_9GLOM</name>
<comment type="cofactor">
    <cofactor evidence="2">
        <name>Ni(2+)</name>
        <dbReference type="ChEBI" id="CHEBI:49786"/>
    </cofactor>
</comment>